<dbReference type="InParanoid" id="F0XRJ7"/>
<dbReference type="PANTHER" id="PTHR43580:SF2">
    <property type="entry name" value="CYTOKINE-LIKE NUCLEAR FACTOR N-PAC"/>
    <property type="match status" value="1"/>
</dbReference>
<dbReference type="SUPFAM" id="SSF51735">
    <property type="entry name" value="NAD(P)-binding Rossmann-fold domains"/>
    <property type="match status" value="1"/>
</dbReference>
<dbReference type="OrthoDB" id="9988102at2759"/>
<dbReference type="Gene3D" id="1.10.1040.10">
    <property type="entry name" value="N-(1-d-carboxylethyl)-l-norvaline Dehydrogenase, domain 2"/>
    <property type="match status" value="1"/>
</dbReference>
<dbReference type="GeneID" id="25979272"/>
<feature type="domain" description="Phosphogluconate dehydrogenase NAD-binding putative C-terminal" evidence="3">
    <location>
        <begin position="742"/>
        <end position="810"/>
    </location>
</feature>
<dbReference type="GO" id="GO:0003677">
    <property type="term" value="F:DNA binding"/>
    <property type="evidence" value="ECO:0007669"/>
    <property type="project" value="TreeGrafter"/>
</dbReference>
<gene>
    <name evidence="4" type="ORF">CMQ_59</name>
</gene>
<dbReference type="Gene3D" id="3.40.50.720">
    <property type="entry name" value="NAD(P)-binding Rossmann-like Domain"/>
    <property type="match status" value="1"/>
</dbReference>
<dbReference type="HOGENOM" id="CLU_353015_0_0_1"/>
<evidence type="ECO:0000256" key="1">
    <source>
        <dbReference type="ARBA" id="ARBA00007598"/>
    </source>
</evidence>
<dbReference type="AlphaFoldDB" id="F0XRJ7"/>
<organism evidence="5">
    <name type="scientific">Grosmannia clavigera (strain kw1407 / UAMH 11150)</name>
    <name type="common">Blue stain fungus</name>
    <name type="synonym">Graphiocladiella clavigera</name>
    <dbReference type="NCBI Taxonomy" id="655863"/>
    <lineage>
        <taxon>Eukaryota</taxon>
        <taxon>Fungi</taxon>
        <taxon>Dikarya</taxon>
        <taxon>Ascomycota</taxon>
        <taxon>Pezizomycotina</taxon>
        <taxon>Sordariomycetes</taxon>
        <taxon>Sordariomycetidae</taxon>
        <taxon>Ophiostomatales</taxon>
        <taxon>Ophiostomataceae</taxon>
        <taxon>Leptographium</taxon>
    </lineage>
</organism>
<dbReference type="InterPro" id="IPR008927">
    <property type="entry name" value="6-PGluconate_DH-like_C_sf"/>
</dbReference>
<dbReference type="SUPFAM" id="SSF48179">
    <property type="entry name" value="6-phosphogluconate dehydrogenase C-terminal domain-like"/>
    <property type="match status" value="1"/>
</dbReference>
<dbReference type="InterPro" id="IPR036291">
    <property type="entry name" value="NAD(P)-bd_dom_sf"/>
</dbReference>
<dbReference type="EMBL" id="GL629807">
    <property type="protein sequence ID" value="EFW99741.1"/>
    <property type="molecule type" value="Genomic_DNA"/>
</dbReference>
<dbReference type="STRING" id="655863.F0XRJ7"/>
<dbReference type="InterPro" id="IPR015814">
    <property type="entry name" value="Pgluconate_DH_NAD-bd_C"/>
</dbReference>
<sequence>MTDDALLPAPWTRNFMTFFALQRRAVTAFAPQFKRLLSSTRVVRAGSFTLVVPATSSKESVLGQLKSRDASSDDTDNAAVVLASPDLSSWLEDEAFMSSLLQRLPLSRSTQGNPGVSVLSAVVDGLAVSRTGLSVLHGCSDTLLPRLWRSSNKEGAAVSRRGGRNSIYGTADVEAAITVELPLMHTADDSTTATPSSCLRVTVPLANTLFQNGRRSTLLASRWSWTRTPDDGGSFTLQHMLVEEREHEVVVPLAGPASSTSQTVIPLFAATEPRTIAAGLGNIVRQIVLGKGKPSPASHELESAIPALLATRRQAWPGADFDAETGRGPLGVWGLVVPPDAQELYASLQETLMPIADHSVEAEQHAAAMAGPSLAALLAAGCRLHRILSGGGGWGQKQGLLSLDPQMAHPASVSANMSTDNNNDDDDDDAAMASFMRSLRGETEAQSGDNLATPGALLQFLVAPLTAVESNDSNAVIDSRGSTPSIAFGAHPGYEDAKQDGQPAAVAFISGHFGAVSNQGVFLAGSPSKEGAGPKPNTKLDPLAKIGILSVGDMGVGIARLLIASGFSVATNCTGRSQMTVDRARAAHVDLLSSDEELVRQSDVILSVVPPRDAIGTAERIARALKGVNRPADRPLYYADMNAVSPSTARRISALLPAAVRPIDGCILGGPPRAGGDGEPWYVPRMPTSGPYGFDDVFPSLAATLHSRHVGPDMGAASGLKMCYASMTKGYAAIAVQAFTTAQQLHILPDLQWALAAAGTRQRTEAALTGMPPKAYRWAGEMEEISATFADDGGFAPTLFQGAAEVFRTVADDTVLGQEKVGARQRGQTAEDVTVAM</sequence>
<dbReference type="GO" id="GO:0000785">
    <property type="term" value="C:chromatin"/>
    <property type="evidence" value="ECO:0007669"/>
    <property type="project" value="TreeGrafter"/>
</dbReference>
<proteinExistence type="inferred from homology"/>
<reference evidence="4 5" key="1">
    <citation type="journal article" date="2011" name="Proc. Natl. Acad. Sci. U.S.A.">
        <title>Genome and transcriptome analyses of the mountain pine beetle-fungal symbiont Grosmannia clavigera, a lodgepole pine pathogen.</title>
        <authorList>
            <person name="DiGuistini S."/>
            <person name="Wang Y."/>
            <person name="Liao N.Y."/>
            <person name="Taylor G."/>
            <person name="Tanguay P."/>
            <person name="Feau N."/>
            <person name="Henrissat B."/>
            <person name="Chan S.K."/>
            <person name="Hesse-Orce U."/>
            <person name="Alamouti S.M."/>
            <person name="Tsui C.K.M."/>
            <person name="Docking R.T."/>
            <person name="Levasseur A."/>
            <person name="Haridas S."/>
            <person name="Robertson G."/>
            <person name="Birol I."/>
            <person name="Holt R.A."/>
            <person name="Marra M.A."/>
            <person name="Hamelin R.C."/>
            <person name="Hirst M."/>
            <person name="Jones S.J.M."/>
            <person name="Bohlmann J."/>
            <person name="Breuil C."/>
        </authorList>
    </citation>
    <scope>NUCLEOTIDE SEQUENCE [LARGE SCALE GENOMIC DNA]</scope>
    <source>
        <strain evidence="5">kw1407 / UAMH 11150</strain>
    </source>
</reference>
<evidence type="ECO:0000259" key="3">
    <source>
        <dbReference type="Pfam" id="PF09130"/>
    </source>
</evidence>
<name>F0XRJ7_GROCL</name>
<dbReference type="PANTHER" id="PTHR43580">
    <property type="entry name" value="OXIDOREDUCTASE GLYR1-RELATED"/>
    <property type="match status" value="1"/>
</dbReference>
<keyword evidence="5" id="KW-1185">Reference proteome</keyword>
<protein>
    <submittedName>
        <fullName evidence="4">6-phosphogluconate dehydrogenase</fullName>
    </submittedName>
</protein>
<evidence type="ECO:0000313" key="5">
    <source>
        <dbReference type="Proteomes" id="UP000007796"/>
    </source>
</evidence>
<dbReference type="RefSeq" id="XP_014169473.1">
    <property type="nucleotide sequence ID" value="XM_014313998.1"/>
</dbReference>
<evidence type="ECO:0000259" key="2">
    <source>
        <dbReference type="Pfam" id="PF03807"/>
    </source>
</evidence>
<dbReference type="eggNOG" id="ENOG502SB4N">
    <property type="taxonomic scope" value="Eukaryota"/>
</dbReference>
<dbReference type="GO" id="GO:0031491">
    <property type="term" value="F:nucleosome binding"/>
    <property type="evidence" value="ECO:0007669"/>
    <property type="project" value="TreeGrafter"/>
</dbReference>
<evidence type="ECO:0000313" key="4">
    <source>
        <dbReference type="EMBL" id="EFW99741.1"/>
    </source>
</evidence>
<dbReference type="InterPro" id="IPR028939">
    <property type="entry name" value="P5C_Rdtase_cat_N"/>
</dbReference>
<feature type="domain" description="Pyrroline-5-carboxylate reductase catalytic N-terminal" evidence="2">
    <location>
        <begin position="545"/>
        <end position="627"/>
    </location>
</feature>
<accession>F0XRJ7</accession>
<dbReference type="GO" id="GO:0140673">
    <property type="term" value="P:transcription elongation-coupled chromatin remodeling"/>
    <property type="evidence" value="ECO:0007669"/>
    <property type="project" value="TreeGrafter"/>
</dbReference>
<dbReference type="InterPro" id="IPR051265">
    <property type="entry name" value="HIBADH-related_NP60_sf"/>
</dbReference>
<comment type="similarity">
    <text evidence="1">Belongs to the HIBADH-related family. NP60 subfamily.</text>
</comment>
<dbReference type="Pfam" id="PF03807">
    <property type="entry name" value="F420_oxidored"/>
    <property type="match status" value="1"/>
</dbReference>
<dbReference type="InterPro" id="IPR013328">
    <property type="entry name" value="6PGD_dom2"/>
</dbReference>
<dbReference type="Pfam" id="PF09130">
    <property type="entry name" value="DUF1932"/>
    <property type="match status" value="1"/>
</dbReference>
<dbReference type="Proteomes" id="UP000007796">
    <property type="component" value="Unassembled WGS sequence"/>
</dbReference>